<name>A0A9E2KIU5_9BACE</name>
<dbReference type="GO" id="GO:0004792">
    <property type="term" value="F:thiosulfate-cyanide sulfurtransferase activity"/>
    <property type="evidence" value="ECO:0007669"/>
    <property type="project" value="TreeGrafter"/>
</dbReference>
<dbReference type="EMBL" id="JAHLFO010000155">
    <property type="protein sequence ID" value="MBU3815059.1"/>
    <property type="molecule type" value="Genomic_DNA"/>
</dbReference>
<organism evidence="3 4">
    <name type="scientific">Candidatus Bacteroides intestinipullorum</name>
    <dbReference type="NCBI Taxonomy" id="2838471"/>
    <lineage>
        <taxon>Bacteria</taxon>
        <taxon>Pseudomonadati</taxon>
        <taxon>Bacteroidota</taxon>
        <taxon>Bacteroidia</taxon>
        <taxon>Bacteroidales</taxon>
        <taxon>Bacteroidaceae</taxon>
        <taxon>Bacteroides</taxon>
    </lineage>
</organism>
<accession>A0A9E2KIU5</accession>
<evidence type="ECO:0000256" key="1">
    <source>
        <dbReference type="ARBA" id="ARBA00009919"/>
    </source>
</evidence>
<dbReference type="FunFam" id="3.40.50.720:FF:000080">
    <property type="entry name" value="Thiazole biosynthesis adenylyltransferase ThiF"/>
    <property type="match status" value="1"/>
</dbReference>
<dbReference type="InterPro" id="IPR035985">
    <property type="entry name" value="Ubiquitin-activating_enz"/>
</dbReference>
<reference evidence="3" key="2">
    <citation type="submission" date="2021-04" db="EMBL/GenBank/DDBJ databases">
        <authorList>
            <person name="Gilroy R."/>
        </authorList>
    </citation>
    <scope>NUCLEOTIDE SEQUENCE</scope>
    <source>
        <strain evidence="3">B3-3758</strain>
    </source>
</reference>
<dbReference type="GO" id="GO:0008641">
    <property type="term" value="F:ubiquitin-like modifier activating enzyme activity"/>
    <property type="evidence" value="ECO:0007669"/>
    <property type="project" value="InterPro"/>
</dbReference>
<dbReference type="PANTHER" id="PTHR10953">
    <property type="entry name" value="UBIQUITIN-ACTIVATING ENZYME E1"/>
    <property type="match status" value="1"/>
</dbReference>
<feature type="domain" description="THIF-type NAD/FAD binding fold" evidence="2">
    <location>
        <begin position="5"/>
        <end position="227"/>
    </location>
</feature>
<dbReference type="GO" id="GO:0008146">
    <property type="term" value="F:sulfotransferase activity"/>
    <property type="evidence" value="ECO:0007669"/>
    <property type="project" value="TreeGrafter"/>
</dbReference>
<protein>
    <submittedName>
        <fullName evidence="3">HesA/MoeB/ThiF family protein</fullName>
    </submittedName>
</protein>
<dbReference type="Pfam" id="PF00899">
    <property type="entry name" value="ThiF"/>
    <property type="match status" value="1"/>
</dbReference>
<dbReference type="SUPFAM" id="SSF69572">
    <property type="entry name" value="Activating enzymes of the ubiquitin-like proteins"/>
    <property type="match status" value="1"/>
</dbReference>
<dbReference type="InterPro" id="IPR000594">
    <property type="entry name" value="ThiF_NAD_FAD-bd"/>
</dbReference>
<proteinExistence type="inferred from homology"/>
<evidence type="ECO:0000313" key="4">
    <source>
        <dbReference type="Proteomes" id="UP000824236"/>
    </source>
</evidence>
<evidence type="ECO:0000313" key="3">
    <source>
        <dbReference type="EMBL" id="MBU3815059.1"/>
    </source>
</evidence>
<dbReference type="GO" id="GO:0005829">
    <property type="term" value="C:cytosol"/>
    <property type="evidence" value="ECO:0007669"/>
    <property type="project" value="TreeGrafter"/>
</dbReference>
<dbReference type="PANTHER" id="PTHR10953:SF102">
    <property type="entry name" value="ADENYLYLTRANSFERASE AND SULFURTRANSFERASE MOCS3"/>
    <property type="match status" value="1"/>
</dbReference>
<dbReference type="Proteomes" id="UP000824236">
    <property type="component" value="Unassembled WGS sequence"/>
</dbReference>
<evidence type="ECO:0000259" key="2">
    <source>
        <dbReference type="Pfam" id="PF00899"/>
    </source>
</evidence>
<sequence length="231" mass="25342">MDNRYERQTALPEIGIEGQARLAQARALIIGVGGLGCPIALYLAAAGIGSLRLVDDDKVSLTNLQRQVLYTEADLGQPKALCAARRLRDLRSDLHVETCVERFTTVNADRLAEGCDLVLDGTDNYDTRYIINSTCAHARIPYIYGAVRGFEGQVSVFHAGNKPRSYTELYPPEERWANLPADLRVLGVTPAVVGSVQAGEAIKLIAGFGEPLYGRLWTIDLRTLQSHILTF</sequence>
<dbReference type="AlphaFoldDB" id="A0A9E2KIU5"/>
<dbReference type="InterPro" id="IPR045886">
    <property type="entry name" value="ThiF/MoeB/HesA"/>
</dbReference>
<reference evidence="3" key="1">
    <citation type="journal article" date="2021" name="PeerJ">
        <title>Extensive microbial diversity within the chicken gut microbiome revealed by metagenomics and culture.</title>
        <authorList>
            <person name="Gilroy R."/>
            <person name="Ravi A."/>
            <person name="Getino M."/>
            <person name="Pursley I."/>
            <person name="Horton D.L."/>
            <person name="Alikhan N.F."/>
            <person name="Baker D."/>
            <person name="Gharbi K."/>
            <person name="Hall N."/>
            <person name="Watson M."/>
            <person name="Adriaenssens E.M."/>
            <person name="Foster-Nyarko E."/>
            <person name="Jarju S."/>
            <person name="Secka A."/>
            <person name="Antonio M."/>
            <person name="Oren A."/>
            <person name="Chaudhuri R.R."/>
            <person name="La Ragione R."/>
            <person name="Hildebrand F."/>
            <person name="Pallen M.J."/>
        </authorList>
    </citation>
    <scope>NUCLEOTIDE SEQUENCE</scope>
    <source>
        <strain evidence="3">B3-3758</strain>
    </source>
</reference>
<comment type="caution">
    <text evidence="3">The sequence shown here is derived from an EMBL/GenBank/DDBJ whole genome shotgun (WGS) entry which is preliminary data.</text>
</comment>
<gene>
    <name evidence="3" type="ORF">H9791_11295</name>
</gene>
<comment type="similarity">
    <text evidence="1">Belongs to the HesA/MoeB/ThiF family.</text>
</comment>
<dbReference type="GO" id="GO:0016779">
    <property type="term" value="F:nucleotidyltransferase activity"/>
    <property type="evidence" value="ECO:0007669"/>
    <property type="project" value="TreeGrafter"/>
</dbReference>
<dbReference type="CDD" id="cd00757">
    <property type="entry name" value="ThiF_MoeB_HesA_family"/>
    <property type="match status" value="1"/>
</dbReference>
<dbReference type="Gene3D" id="3.40.50.720">
    <property type="entry name" value="NAD(P)-binding Rossmann-like Domain"/>
    <property type="match status" value="1"/>
</dbReference>